<reference evidence="12" key="1">
    <citation type="submission" date="2021-01" db="UniProtKB">
        <authorList>
            <consortium name="EnsemblMetazoa"/>
        </authorList>
    </citation>
    <scope>IDENTIFICATION</scope>
</reference>
<dbReference type="RefSeq" id="XP_066923664.1">
    <property type="nucleotide sequence ID" value="XM_067067563.1"/>
</dbReference>
<evidence type="ECO:0000313" key="13">
    <source>
        <dbReference type="Proteomes" id="UP000594262"/>
    </source>
</evidence>
<keyword evidence="6 11" id="KW-1133">Transmembrane helix</keyword>
<dbReference type="OrthoDB" id="514299at2759"/>
<dbReference type="Proteomes" id="UP000594262">
    <property type="component" value="Unplaced"/>
</dbReference>
<keyword evidence="7" id="KW-0333">Golgi apparatus</keyword>
<organism evidence="12 13">
    <name type="scientific">Clytia hemisphaerica</name>
    <dbReference type="NCBI Taxonomy" id="252671"/>
    <lineage>
        <taxon>Eukaryota</taxon>
        <taxon>Metazoa</taxon>
        <taxon>Cnidaria</taxon>
        <taxon>Hydrozoa</taxon>
        <taxon>Hydroidolina</taxon>
        <taxon>Leptothecata</taxon>
        <taxon>Obeliida</taxon>
        <taxon>Clytiidae</taxon>
        <taxon>Clytia</taxon>
    </lineage>
</organism>
<evidence type="ECO:0000256" key="10">
    <source>
        <dbReference type="SAM" id="MobiDB-lite"/>
    </source>
</evidence>
<name>A0A7M5WQZ9_9CNID</name>
<evidence type="ECO:0000256" key="5">
    <source>
        <dbReference type="ARBA" id="ARBA00022968"/>
    </source>
</evidence>
<sequence length="517" mass="62469">MVLVNKIALGLLPCGILTSLVIIGFIFYQDDFTRIHGHLLRVSRSRRFITHHTFTKTTNTSVKTEKAYKEGARKILQIHGDKNLYFSLRNFTVELSQRFQHLMEIKNKEEEGWERKKKEEIERYEIQQLHSRNLKGYSECRSQQNIVFLKTHKTGSSTLTNILNRFADINNLRMLLPRGVAHRFSWPSIFSGYYVEENYLDKRNNFKANLLVNHARLNKTEMSYFFPRDVKFISLLRHPVTNFESFYNYQGYSKIFQSYENRSSSVTLHEFFETPMKYLHRALNNKEEATPLLHNGMLFDLGRDFYNKTYYNDTIIYNEIRELDNEMDMFLIMEHFDESLILMKRLFCWTFEDILYIKHNQRHKVKTKMDPKLKETITKWNRADLLLYQHFNKTLWRKIAEYGKEFWNDLNYFRTRLSQLKDECDFRLTHGKAFGSKDTNVIKFIPGKKVDSLRTPFCNMVFRSEVDYIRKFRRQYVLEIRTKLRKEGELERQRQRRKRLKSVSSRYRRSRSQVNQQ</sequence>
<keyword evidence="9" id="KW-0325">Glycoprotein</keyword>
<evidence type="ECO:0000256" key="3">
    <source>
        <dbReference type="ARBA" id="ARBA00022679"/>
    </source>
</evidence>
<dbReference type="PANTHER" id="PTHR14647:SF85">
    <property type="entry name" value="GALACTOSYLCERAMIDE SULFOTRANSFERASE-LIKE"/>
    <property type="match status" value="1"/>
</dbReference>
<dbReference type="PANTHER" id="PTHR14647">
    <property type="entry name" value="GALACTOSE-3-O-SULFOTRANSFERASE"/>
    <property type="match status" value="1"/>
</dbReference>
<evidence type="ECO:0000256" key="4">
    <source>
        <dbReference type="ARBA" id="ARBA00022692"/>
    </source>
</evidence>
<dbReference type="Gene3D" id="3.40.50.300">
    <property type="entry name" value="P-loop containing nucleotide triphosphate hydrolases"/>
    <property type="match status" value="1"/>
</dbReference>
<dbReference type="EnsemblMetazoa" id="CLYHEMT003931.3">
    <property type="protein sequence ID" value="CLYHEMP003931.3"/>
    <property type="gene ID" value="CLYHEMG003931"/>
</dbReference>
<comment type="subcellular location">
    <subcellularLocation>
        <location evidence="1">Golgi apparatus membrane</location>
        <topology evidence="1">Single-pass type II membrane protein</topology>
    </subcellularLocation>
</comment>
<dbReference type="GO" id="GO:0000139">
    <property type="term" value="C:Golgi membrane"/>
    <property type="evidence" value="ECO:0007669"/>
    <property type="project" value="UniProtKB-SubCell"/>
</dbReference>
<dbReference type="InterPro" id="IPR009729">
    <property type="entry name" value="Gal-3-0_sulfotransfrase"/>
</dbReference>
<dbReference type="SUPFAM" id="SSF52540">
    <property type="entry name" value="P-loop containing nucleoside triphosphate hydrolases"/>
    <property type="match status" value="1"/>
</dbReference>
<keyword evidence="5" id="KW-0735">Signal-anchor</keyword>
<accession>A0A7M5WQZ9</accession>
<protein>
    <submittedName>
        <fullName evidence="12">Uncharacterized protein</fullName>
    </submittedName>
</protein>
<keyword evidence="13" id="KW-1185">Reference proteome</keyword>
<dbReference type="GO" id="GO:0009247">
    <property type="term" value="P:glycolipid biosynthetic process"/>
    <property type="evidence" value="ECO:0007669"/>
    <property type="project" value="InterPro"/>
</dbReference>
<feature type="compositionally biased region" description="Basic residues" evidence="10">
    <location>
        <begin position="494"/>
        <end position="511"/>
    </location>
</feature>
<evidence type="ECO:0000256" key="8">
    <source>
        <dbReference type="ARBA" id="ARBA00023136"/>
    </source>
</evidence>
<dbReference type="Pfam" id="PF06990">
    <property type="entry name" value="Gal-3-0_sulfotr"/>
    <property type="match status" value="1"/>
</dbReference>
<dbReference type="AlphaFoldDB" id="A0A7M5WQZ9"/>
<dbReference type="GeneID" id="136810970"/>
<proteinExistence type="inferred from homology"/>
<evidence type="ECO:0000256" key="11">
    <source>
        <dbReference type="SAM" id="Phobius"/>
    </source>
</evidence>
<dbReference type="GO" id="GO:0001733">
    <property type="term" value="F:galactosylceramide sulfotransferase activity"/>
    <property type="evidence" value="ECO:0007669"/>
    <property type="project" value="InterPro"/>
</dbReference>
<dbReference type="InterPro" id="IPR027417">
    <property type="entry name" value="P-loop_NTPase"/>
</dbReference>
<feature type="transmembrane region" description="Helical" evidence="11">
    <location>
        <begin position="7"/>
        <end position="28"/>
    </location>
</feature>
<keyword evidence="3" id="KW-0808">Transferase</keyword>
<evidence type="ECO:0000256" key="9">
    <source>
        <dbReference type="ARBA" id="ARBA00023180"/>
    </source>
</evidence>
<evidence type="ECO:0000256" key="6">
    <source>
        <dbReference type="ARBA" id="ARBA00022989"/>
    </source>
</evidence>
<keyword evidence="4 11" id="KW-0812">Transmembrane</keyword>
<evidence type="ECO:0000313" key="12">
    <source>
        <dbReference type="EnsemblMetazoa" id="CLYHEMP003931.3"/>
    </source>
</evidence>
<comment type="similarity">
    <text evidence="2">Belongs to the galactose-3-O-sulfotransferase family.</text>
</comment>
<evidence type="ECO:0000256" key="7">
    <source>
        <dbReference type="ARBA" id="ARBA00023034"/>
    </source>
</evidence>
<keyword evidence="8 11" id="KW-0472">Membrane</keyword>
<evidence type="ECO:0000256" key="2">
    <source>
        <dbReference type="ARBA" id="ARBA00008124"/>
    </source>
</evidence>
<feature type="region of interest" description="Disordered" evidence="10">
    <location>
        <begin position="491"/>
        <end position="517"/>
    </location>
</feature>
<evidence type="ECO:0000256" key="1">
    <source>
        <dbReference type="ARBA" id="ARBA00004323"/>
    </source>
</evidence>